<gene>
    <name evidence="7" type="ORF">N7458_012636</name>
</gene>
<comment type="subcellular location">
    <subcellularLocation>
        <location evidence="1">Membrane</location>
        <topology evidence="1">Multi-pass membrane protein</topology>
    </subcellularLocation>
</comment>
<dbReference type="GeneID" id="81606260"/>
<dbReference type="Gene3D" id="1.20.58.340">
    <property type="entry name" value="Magnesium transport protein CorA, transmembrane region"/>
    <property type="match status" value="2"/>
</dbReference>
<evidence type="ECO:0000256" key="4">
    <source>
        <dbReference type="ARBA" id="ARBA00022989"/>
    </source>
</evidence>
<keyword evidence="5 6" id="KW-0472">Membrane</keyword>
<dbReference type="SUPFAM" id="SSF144083">
    <property type="entry name" value="Magnesium transport protein CorA, transmembrane region"/>
    <property type="match status" value="1"/>
</dbReference>
<evidence type="ECO:0008006" key="9">
    <source>
        <dbReference type="Google" id="ProtNLM"/>
    </source>
</evidence>
<evidence type="ECO:0000256" key="2">
    <source>
        <dbReference type="ARBA" id="ARBA00009765"/>
    </source>
</evidence>
<reference evidence="7" key="2">
    <citation type="journal article" date="2023" name="IMA Fungus">
        <title>Comparative genomic study of the Penicillium genus elucidates a diverse pangenome and 15 lateral gene transfer events.</title>
        <authorList>
            <person name="Petersen C."/>
            <person name="Sorensen T."/>
            <person name="Nielsen M.R."/>
            <person name="Sondergaard T.E."/>
            <person name="Sorensen J.L."/>
            <person name="Fitzpatrick D.A."/>
            <person name="Frisvad J.C."/>
            <person name="Nielsen K.L."/>
        </authorList>
    </citation>
    <scope>NUCLEOTIDE SEQUENCE</scope>
    <source>
        <strain evidence="7">IBT 16125</strain>
    </source>
</reference>
<dbReference type="Pfam" id="PF01544">
    <property type="entry name" value="CorA"/>
    <property type="match status" value="1"/>
</dbReference>
<dbReference type="GO" id="GO:0005886">
    <property type="term" value="C:plasma membrane"/>
    <property type="evidence" value="ECO:0007669"/>
    <property type="project" value="TreeGrafter"/>
</dbReference>
<name>A0AAD6BWZ1_9EURO</name>
<evidence type="ECO:0000256" key="6">
    <source>
        <dbReference type="SAM" id="Phobius"/>
    </source>
</evidence>
<dbReference type="EMBL" id="JAPVEA010000009">
    <property type="protein sequence ID" value="KAJ5433480.1"/>
    <property type="molecule type" value="Genomic_DNA"/>
</dbReference>
<sequence>AYLFTAKLPHRWHPVDGLPNPSPSQTLLCDQKMKVQPLSENPLVQEALQDRFSFFSSDTQQAITASSWAYLFPKGNQDHIFQATQKTRPDPSHPVWWVDVRDATSEDVSIVTEALSIHPLTAEDIAIREPREKVEVFKNYYLISFQTLVSQPTESGERLGMPSSAEMYILVFQYGVVTFSPSGCSHVNRVRDRIHRMHDPSILSSDWICYALIDDIVDSFEPFTRAVEAESEAIEDQVFIARIDDVKELIPQVDILRKKITHIIRCLSGKVDVLNGFVKRCQAPDKLQVFPDGDLLLYLGDVQDHLVTTLSTLAHIDEIIGHRRRILSATNLRISLTINSAMSKVTVLATIFVPCHLVTGMFGMNVGVPGQDTPELSWFFGIVGVFVAFMVVCMGMAARFKLL</sequence>
<comment type="caution">
    <text evidence="7">The sequence shown here is derived from an EMBL/GenBank/DDBJ whole genome shotgun (WGS) entry which is preliminary data.</text>
</comment>
<evidence type="ECO:0000256" key="3">
    <source>
        <dbReference type="ARBA" id="ARBA00022692"/>
    </source>
</evidence>
<evidence type="ECO:0000256" key="5">
    <source>
        <dbReference type="ARBA" id="ARBA00023136"/>
    </source>
</evidence>
<dbReference type="SUPFAM" id="SSF143865">
    <property type="entry name" value="CorA soluble domain-like"/>
    <property type="match status" value="1"/>
</dbReference>
<proteinExistence type="inferred from homology"/>
<dbReference type="GO" id="GO:0010961">
    <property type="term" value="P:intracellular magnesium ion homeostasis"/>
    <property type="evidence" value="ECO:0007669"/>
    <property type="project" value="TreeGrafter"/>
</dbReference>
<dbReference type="RefSeq" id="XP_056760771.1">
    <property type="nucleotide sequence ID" value="XM_056916017.1"/>
</dbReference>
<dbReference type="InterPro" id="IPR045863">
    <property type="entry name" value="CorA_TM1_TM2"/>
</dbReference>
<dbReference type="InterPro" id="IPR002523">
    <property type="entry name" value="MgTranspt_CorA/ZnTranspt_ZntB"/>
</dbReference>
<comment type="similarity">
    <text evidence="2">Belongs to the CorA metal ion transporter (MIT) (TC 1.A.35) family.</text>
</comment>
<dbReference type="CDD" id="cd12829">
    <property type="entry name" value="Alr1p-like"/>
    <property type="match status" value="1"/>
</dbReference>
<feature type="non-terminal residue" evidence="7">
    <location>
        <position position="1"/>
    </location>
</feature>
<dbReference type="PANTHER" id="PTHR21535">
    <property type="entry name" value="MAGNESIUM AND COBALT TRANSPORT PROTEIN/MITOCHONDRIAL IMPORT INNER MEMBRANE TRANSLOCASE SUBUNIT TIM8"/>
    <property type="match status" value="1"/>
</dbReference>
<organism evidence="7 8">
    <name type="scientific">Penicillium daleae</name>
    <dbReference type="NCBI Taxonomy" id="63821"/>
    <lineage>
        <taxon>Eukaryota</taxon>
        <taxon>Fungi</taxon>
        <taxon>Dikarya</taxon>
        <taxon>Ascomycota</taxon>
        <taxon>Pezizomycotina</taxon>
        <taxon>Eurotiomycetes</taxon>
        <taxon>Eurotiomycetidae</taxon>
        <taxon>Eurotiales</taxon>
        <taxon>Aspergillaceae</taxon>
        <taxon>Penicillium</taxon>
    </lineage>
</organism>
<dbReference type="Proteomes" id="UP001213681">
    <property type="component" value="Unassembled WGS sequence"/>
</dbReference>
<keyword evidence="3 6" id="KW-0812">Transmembrane</keyword>
<keyword evidence="4 6" id="KW-1133">Transmembrane helix</keyword>
<accession>A0AAD6BWZ1</accession>
<protein>
    <recommendedName>
        <fullName evidence="9">Mg2+ transporter protein</fullName>
    </recommendedName>
</protein>
<dbReference type="InterPro" id="IPR044089">
    <property type="entry name" value="Alr1-like"/>
</dbReference>
<dbReference type="AlphaFoldDB" id="A0AAD6BWZ1"/>
<reference evidence="7" key="1">
    <citation type="submission" date="2022-12" db="EMBL/GenBank/DDBJ databases">
        <authorList>
            <person name="Petersen C."/>
        </authorList>
    </citation>
    <scope>NUCLEOTIDE SEQUENCE</scope>
    <source>
        <strain evidence="7">IBT 16125</strain>
    </source>
</reference>
<dbReference type="InterPro" id="IPR045861">
    <property type="entry name" value="CorA_cytoplasmic_dom"/>
</dbReference>
<dbReference type="PANTHER" id="PTHR21535:SF55">
    <property type="entry name" value="MAGNESIUM TRANSPORTER ALR1-RELATED"/>
    <property type="match status" value="1"/>
</dbReference>
<dbReference type="Gene3D" id="3.30.460.20">
    <property type="entry name" value="CorA soluble domain-like"/>
    <property type="match status" value="1"/>
</dbReference>
<keyword evidence="8" id="KW-1185">Reference proteome</keyword>
<evidence type="ECO:0000313" key="8">
    <source>
        <dbReference type="Proteomes" id="UP001213681"/>
    </source>
</evidence>
<evidence type="ECO:0000313" key="7">
    <source>
        <dbReference type="EMBL" id="KAJ5433480.1"/>
    </source>
</evidence>
<evidence type="ECO:0000256" key="1">
    <source>
        <dbReference type="ARBA" id="ARBA00004141"/>
    </source>
</evidence>
<dbReference type="GO" id="GO:0015095">
    <property type="term" value="F:magnesium ion transmembrane transporter activity"/>
    <property type="evidence" value="ECO:0007669"/>
    <property type="project" value="InterPro"/>
</dbReference>
<feature type="transmembrane region" description="Helical" evidence="6">
    <location>
        <begin position="345"/>
        <end position="364"/>
    </location>
</feature>
<feature type="transmembrane region" description="Helical" evidence="6">
    <location>
        <begin position="376"/>
        <end position="398"/>
    </location>
</feature>